<evidence type="ECO:0000256" key="1">
    <source>
        <dbReference type="SAM" id="MobiDB-lite"/>
    </source>
</evidence>
<feature type="region of interest" description="Disordered" evidence="1">
    <location>
        <begin position="67"/>
        <end position="95"/>
    </location>
</feature>
<dbReference type="AlphaFoldDB" id="A0A0F9S7F4"/>
<accession>A0A0F9S7F4</accession>
<evidence type="ECO:0000313" key="2">
    <source>
        <dbReference type="EMBL" id="KKN64825.1"/>
    </source>
</evidence>
<comment type="caution">
    <text evidence="2">The sequence shown here is derived from an EMBL/GenBank/DDBJ whole genome shotgun (WGS) entry which is preliminary data.</text>
</comment>
<gene>
    <name evidence="2" type="ORF">LCGC14_0487450</name>
</gene>
<protein>
    <submittedName>
        <fullName evidence="2">Uncharacterized protein</fullName>
    </submittedName>
</protein>
<sequence length="127" mass="13906">MQGSRLVTLCRIAAHLDSEKVGKHALAAQIYDVLATQVDLSPEGKKLLQDFFGFGVNGEQDFEVGDFGENVPESDYQTKRDPFLDPSSERMPEPKSDMLAGVNEAAAALESHGEFVLARALRFEYGA</sequence>
<reference evidence="2" key="1">
    <citation type="journal article" date="2015" name="Nature">
        <title>Complex archaea that bridge the gap between prokaryotes and eukaryotes.</title>
        <authorList>
            <person name="Spang A."/>
            <person name="Saw J.H."/>
            <person name="Jorgensen S.L."/>
            <person name="Zaremba-Niedzwiedzka K."/>
            <person name="Martijn J."/>
            <person name="Lind A.E."/>
            <person name="van Eijk R."/>
            <person name="Schleper C."/>
            <person name="Guy L."/>
            <person name="Ettema T.J."/>
        </authorList>
    </citation>
    <scope>NUCLEOTIDE SEQUENCE</scope>
</reference>
<name>A0A0F9S7F4_9ZZZZ</name>
<organism evidence="2">
    <name type="scientific">marine sediment metagenome</name>
    <dbReference type="NCBI Taxonomy" id="412755"/>
    <lineage>
        <taxon>unclassified sequences</taxon>
        <taxon>metagenomes</taxon>
        <taxon>ecological metagenomes</taxon>
    </lineage>
</organism>
<dbReference type="EMBL" id="LAZR01000542">
    <property type="protein sequence ID" value="KKN64825.1"/>
    <property type="molecule type" value="Genomic_DNA"/>
</dbReference>
<proteinExistence type="predicted"/>
<feature type="compositionally biased region" description="Basic and acidic residues" evidence="1">
    <location>
        <begin position="76"/>
        <end position="95"/>
    </location>
</feature>